<comment type="caution">
    <text evidence="1">The sequence shown here is derived from an EMBL/GenBank/DDBJ whole genome shotgun (WGS) entry which is preliminary data.</text>
</comment>
<evidence type="ECO:0000313" key="2">
    <source>
        <dbReference type="Proteomes" id="UP000034076"/>
    </source>
</evidence>
<name>A0A0M2NEH1_9FIRM</name>
<accession>A0A0M2NEH1</accession>
<dbReference type="AlphaFoldDB" id="A0A0M2NEH1"/>
<gene>
    <name evidence="1" type="ORF">CHK_1311</name>
</gene>
<dbReference type="STRING" id="270498.CHK_1311"/>
<keyword evidence="2" id="KW-1185">Reference proteome</keyword>
<protein>
    <submittedName>
        <fullName evidence="1">Uncharacterized protein</fullName>
    </submittedName>
</protein>
<proteinExistence type="predicted"/>
<dbReference type="Proteomes" id="UP000034076">
    <property type="component" value="Unassembled WGS sequence"/>
</dbReference>
<organism evidence="1 2">
    <name type="scientific">Christensenella hongkongensis</name>
    <dbReference type="NCBI Taxonomy" id="270498"/>
    <lineage>
        <taxon>Bacteria</taxon>
        <taxon>Bacillati</taxon>
        <taxon>Bacillota</taxon>
        <taxon>Clostridia</taxon>
        <taxon>Christensenellales</taxon>
        <taxon>Christensenellaceae</taxon>
        <taxon>Christensenella</taxon>
    </lineage>
</organism>
<evidence type="ECO:0000313" key="1">
    <source>
        <dbReference type="EMBL" id="KKI50924.1"/>
    </source>
</evidence>
<reference evidence="1 2" key="1">
    <citation type="submission" date="2015-04" db="EMBL/GenBank/DDBJ databases">
        <title>Draft genome sequence of bacteremic isolate Catabacter hongkongensis type strain HKU16T.</title>
        <authorList>
            <person name="Lau S.K."/>
            <person name="Teng J.L."/>
            <person name="Huang Y."/>
            <person name="Curreem S.O."/>
            <person name="Tsui S.K."/>
            <person name="Woo P.C."/>
        </authorList>
    </citation>
    <scope>NUCLEOTIDE SEQUENCE [LARGE SCALE GENOMIC DNA]</scope>
    <source>
        <strain evidence="1 2">HKU16</strain>
    </source>
</reference>
<sequence>MAQIYGKIILNLIQFLKWMRMKHLQETAVQQTFHAYNALQFASIQ</sequence>
<dbReference type="EMBL" id="LAYJ01000088">
    <property type="protein sequence ID" value="KKI50924.1"/>
    <property type="molecule type" value="Genomic_DNA"/>
</dbReference>